<feature type="non-terminal residue" evidence="11">
    <location>
        <position position="149"/>
    </location>
</feature>
<protein>
    <recommendedName>
        <fullName evidence="12">Mitochondrial import receptor subunit TOM20</fullName>
    </recommendedName>
</protein>
<evidence type="ECO:0000256" key="7">
    <source>
        <dbReference type="ARBA" id="ARBA00022989"/>
    </source>
</evidence>
<feature type="non-terminal residue" evidence="11">
    <location>
        <position position="1"/>
    </location>
</feature>
<keyword evidence="4 10" id="KW-0812">Transmembrane</keyword>
<dbReference type="GO" id="GO:0030943">
    <property type="term" value="F:mitochondrion targeting sequence binding"/>
    <property type="evidence" value="ECO:0007669"/>
    <property type="project" value="TreeGrafter"/>
</dbReference>
<evidence type="ECO:0000256" key="9">
    <source>
        <dbReference type="ARBA" id="ARBA00023136"/>
    </source>
</evidence>
<reference evidence="11" key="1">
    <citation type="submission" date="2015-11" db="EMBL/GenBank/DDBJ databases">
        <title>De novo transcriptome assembly of four potential Pierce s Disease insect vectors from Arizona vineyards.</title>
        <authorList>
            <person name="Tassone E.E."/>
        </authorList>
    </citation>
    <scope>NUCLEOTIDE SEQUENCE</scope>
</reference>
<evidence type="ECO:0000313" key="11">
    <source>
        <dbReference type="EMBL" id="JAS66630.1"/>
    </source>
</evidence>
<dbReference type="PRINTS" id="PR00351">
    <property type="entry name" value="OM20RECEPTOR"/>
</dbReference>
<evidence type="ECO:0000256" key="1">
    <source>
        <dbReference type="ARBA" id="ARBA00004572"/>
    </source>
</evidence>
<gene>
    <name evidence="11" type="ORF">g.48952</name>
</gene>
<dbReference type="GO" id="GO:0016031">
    <property type="term" value="P:tRNA import into mitochondrion"/>
    <property type="evidence" value="ECO:0007669"/>
    <property type="project" value="TreeGrafter"/>
</dbReference>
<evidence type="ECO:0000256" key="6">
    <source>
        <dbReference type="ARBA" id="ARBA00022927"/>
    </source>
</evidence>
<keyword evidence="3" id="KW-0813">Transport</keyword>
<evidence type="ECO:0000256" key="8">
    <source>
        <dbReference type="ARBA" id="ARBA00023128"/>
    </source>
</evidence>
<keyword evidence="9 10" id="KW-0472">Membrane</keyword>
<sequence>EISTKIVLGLTAATCVSLAGYVWYCRKYDRTAAKSSTPPDHDVAFRKIRQRAMARFNNGNVDSATKNLLRLPEFKTAEEIKEYFLEQVALGEENVRCKQYEEAAENFTNAVLVCSKERELMTILKKTLMPEVYCLLQFKLESCYLNEDE</sequence>
<keyword evidence="8" id="KW-0496">Mitochondrion</keyword>
<comment type="similarity">
    <text evidence="2">Belongs to the Tom20 family.</text>
</comment>
<dbReference type="EMBL" id="GECZ01003139">
    <property type="protein sequence ID" value="JAS66630.1"/>
    <property type="molecule type" value="Transcribed_RNA"/>
</dbReference>
<dbReference type="GO" id="GO:0030150">
    <property type="term" value="P:protein import into mitochondrial matrix"/>
    <property type="evidence" value="ECO:0007669"/>
    <property type="project" value="TreeGrafter"/>
</dbReference>
<dbReference type="AlphaFoldDB" id="A0A1B6GW22"/>
<evidence type="ECO:0000256" key="10">
    <source>
        <dbReference type="SAM" id="Phobius"/>
    </source>
</evidence>
<name>A0A1B6GW22_9HEMI</name>
<feature type="transmembrane region" description="Helical" evidence="10">
    <location>
        <begin position="6"/>
        <end position="24"/>
    </location>
</feature>
<dbReference type="InterPro" id="IPR002056">
    <property type="entry name" value="MAS20"/>
</dbReference>
<evidence type="ECO:0008006" key="12">
    <source>
        <dbReference type="Google" id="ProtNLM"/>
    </source>
</evidence>
<dbReference type="GO" id="GO:0008320">
    <property type="term" value="F:protein transmembrane transporter activity"/>
    <property type="evidence" value="ECO:0007669"/>
    <property type="project" value="TreeGrafter"/>
</dbReference>
<dbReference type="SUPFAM" id="SSF47157">
    <property type="entry name" value="Mitochondrial import receptor subunit Tom20"/>
    <property type="match status" value="1"/>
</dbReference>
<evidence type="ECO:0000256" key="2">
    <source>
        <dbReference type="ARBA" id="ARBA00005792"/>
    </source>
</evidence>
<comment type="subcellular location">
    <subcellularLocation>
        <location evidence="1">Mitochondrion outer membrane</location>
        <topology evidence="1">Single-pass membrane protein</topology>
    </subcellularLocation>
</comment>
<organism evidence="11">
    <name type="scientific">Cuerna arida</name>
    <dbReference type="NCBI Taxonomy" id="1464854"/>
    <lineage>
        <taxon>Eukaryota</taxon>
        <taxon>Metazoa</taxon>
        <taxon>Ecdysozoa</taxon>
        <taxon>Arthropoda</taxon>
        <taxon>Hexapoda</taxon>
        <taxon>Insecta</taxon>
        <taxon>Pterygota</taxon>
        <taxon>Neoptera</taxon>
        <taxon>Paraneoptera</taxon>
        <taxon>Hemiptera</taxon>
        <taxon>Auchenorrhyncha</taxon>
        <taxon>Membracoidea</taxon>
        <taxon>Cicadellidae</taxon>
        <taxon>Cicadellinae</taxon>
        <taxon>Proconiini</taxon>
        <taxon>Cuerna</taxon>
    </lineage>
</organism>
<proteinExistence type="inferred from homology"/>
<evidence type="ECO:0000256" key="5">
    <source>
        <dbReference type="ARBA" id="ARBA00022787"/>
    </source>
</evidence>
<dbReference type="GO" id="GO:0006886">
    <property type="term" value="P:intracellular protein transport"/>
    <property type="evidence" value="ECO:0007669"/>
    <property type="project" value="InterPro"/>
</dbReference>
<evidence type="ECO:0000256" key="4">
    <source>
        <dbReference type="ARBA" id="ARBA00022692"/>
    </source>
</evidence>
<dbReference type="Pfam" id="PF02064">
    <property type="entry name" value="MAS20"/>
    <property type="match status" value="1"/>
</dbReference>
<accession>A0A1B6GW22</accession>
<dbReference type="PRINTS" id="PR01989">
    <property type="entry name" value="EUOM20RECPTR"/>
</dbReference>
<keyword evidence="6" id="KW-0653">Protein transport</keyword>
<dbReference type="GO" id="GO:0005742">
    <property type="term" value="C:mitochondrial outer membrane translocase complex"/>
    <property type="evidence" value="ECO:0007669"/>
    <property type="project" value="InterPro"/>
</dbReference>
<keyword evidence="5" id="KW-1000">Mitochondrion outer membrane</keyword>
<dbReference type="Gene3D" id="1.20.960.10">
    <property type="entry name" value="Mitochondrial outer membrane translocase complex, subunit Tom20 domain"/>
    <property type="match status" value="1"/>
</dbReference>
<dbReference type="GO" id="GO:0006605">
    <property type="term" value="P:protein targeting"/>
    <property type="evidence" value="ECO:0007669"/>
    <property type="project" value="InterPro"/>
</dbReference>
<dbReference type="InterPro" id="IPR023392">
    <property type="entry name" value="Tom20_dom_sf"/>
</dbReference>
<dbReference type="PANTHER" id="PTHR12430:SF0">
    <property type="entry name" value="TRANSLOCASE OF OUTER MITOCHONDRIAL MEMBRANE 20"/>
    <property type="match status" value="1"/>
</dbReference>
<keyword evidence="7 10" id="KW-1133">Transmembrane helix</keyword>
<evidence type="ECO:0000256" key="3">
    <source>
        <dbReference type="ARBA" id="ARBA00022448"/>
    </source>
</evidence>
<dbReference type="InterPro" id="IPR022422">
    <property type="entry name" value="MAS20_rcpt_metazoan"/>
</dbReference>
<dbReference type="PANTHER" id="PTHR12430">
    <property type="entry name" value="MITOCHONDRIAL IMPORT RECEPTOR SUBUNIT TOM20"/>
    <property type="match status" value="1"/>
</dbReference>